<evidence type="ECO:0000256" key="1">
    <source>
        <dbReference type="SAM" id="MobiDB-lite"/>
    </source>
</evidence>
<dbReference type="EMBL" id="CAFBIY010000052">
    <property type="protein sequence ID" value="CAB4850355.1"/>
    <property type="molecule type" value="Genomic_DNA"/>
</dbReference>
<accession>A0A6J7BZ09</accession>
<feature type="compositionally biased region" description="Acidic residues" evidence="1">
    <location>
        <begin position="170"/>
        <end position="181"/>
    </location>
</feature>
<feature type="region of interest" description="Disordered" evidence="1">
    <location>
        <begin position="158"/>
        <end position="181"/>
    </location>
</feature>
<reference evidence="2" key="1">
    <citation type="submission" date="2020-05" db="EMBL/GenBank/DDBJ databases">
        <authorList>
            <person name="Chiriac C."/>
            <person name="Salcher M."/>
            <person name="Ghai R."/>
            <person name="Kavagutti S V."/>
        </authorList>
    </citation>
    <scope>NUCLEOTIDE SEQUENCE</scope>
</reference>
<proteinExistence type="predicted"/>
<dbReference type="AlphaFoldDB" id="A0A6J7BZ09"/>
<gene>
    <name evidence="2" type="ORF">UFOPK3267_01161</name>
</gene>
<name>A0A6J7BZ09_9ZZZZ</name>
<evidence type="ECO:0000313" key="2">
    <source>
        <dbReference type="EMBL" id="CAB4850355.1"/>
    </source>
</evidence>
<protein>
    <submittedName>
        <fullName evidence="2">Unannotated protein</fullName>
    </submittedName>
</protein>
<sequence length="181" mass="18752">MVHPHQLAGELAGVGDAHQWRLIGSNVLWVDRDSIEAKAIEHRIGQEVVTCPIAIGQKAAVVDVHLVADLYATEANDAGLAAAIAEVEVVSRLGAIQLASAGYTVEHLNTHAEAVARSDAGDLNGDREVGGGAHVTPGECRAVHLCVLGCEEHRVADDVADGDHPSDGQLDVDDIAGDGIG</sequence>
<organism evidence="2">
    <name type="scientific">freshwater metagenome</name>
    <dbReference type="NCBI Taxonomy" id="449393"/>
    <lineage>
        <taxon>unclassified sequences</taxon>
        <taxon>metagenomes</taxon>
        <taxon>ecological metagenomes</taxon>
    </lineage>
</organism>